<dbReference type="EMBL" id="CP025791">
    <property type="protein sequence ID" value="AUP77388.1"/>
    <property type="molecule type" value="Genomic_DNA"/>
</dbReference>
<accession>A0A2K9PKK4</accession>
<dbReference type="Pfam" id="PF00149">
    <property type="entry name" value="Metallophos"/>
    <property type="match status" value="1"/>
</dbReference>
<dbReference type="GO" id="GO:0016787">
    <property type="term" value="F:hydrolase activity"/>
    <property type="evidence" value="ECO:0007669"/>
    <property type="project" value="InterPro"/>
</dbReference>
<dbReference type="KEGG" id="fek:C1H87_01090"/>
<organism evidence="2 3">
    <name type="scientific">Flavivirga eckloniae</name>
    <dbReference type="NCBI Taxonomy" id="1803846"/>
    <lineage>
        <taxon>Bacteria</taxon>
        <taxon>Pseudomonadati</taxon>
        <taxon>Bacteroidota</taxon>
        <taxon>Flavobacteriia</taxon>
        <taxon>Flavobacteriales</taxon>
        <taxon>Flavobacteriaceae</taxon>
        <taxon>Flavivirga</taxon>
    </lineage>
</organism>
<protein>
    <recommendedName>
        <fullName evidence="1">Calcineurin-like phosphoesterase domain-containing protein</fullName>
    </recommendedName>
</protein>
<dbReference type="Proteomes" id="UP000235826">
    <property type="component" value="Chromosome"/>
</dbReference>
<dbReference type="AlphaFoldDB" id="A0A2K9PKK4"/>
<reference evidence="2 3" key="1">
    <citation type="submission" date="2018-01" db="EMBL/GenBank/DDBJ databases">
        <title>Complete genome sequence of Flavivirga eckloniae ECD14 isolated from seaweed Ecklonia cava.</title>
        <authorList>
            <person name="Lee J.H."/>
            <person name="Baik K.S."/>
            <person name="Seong C.N."/>
        </authorList>
    </citation>
    <scope>NUCLEOTIDE SEQUENCE [LARGE SCALE GENOMIC DNA]</scope>
    <source>
        <strain evidence="2 3">ECD14</strain>
    </source>
</reference>
<evidence type="ECO:0000259" key="1">
    <source>
        <dbReference type="Pfam" id="PF00149"/>
    </source>
</evidence>
<evidence type="ECO:0000313" key="3">
    <source>
        <dbReference type="Proteomes" id="UP000235826"/>
    </source>
</evidence>
<proteinExistence type="predicted"/>
<dbReference type="OrthoDB" id="606379at2"/>
<dbReference type="RefSeq" id="WP_102754048.1">
    <property type="nucleotide sequence ID" value="NZ_CP025791.1"/>
</dbReference>
<dbReference type="InterPro" id="IPR029052">
    <property type="entry name" value="Metallo-depent_PP-like"/>
</dbReference>
<dbReference type="InterPro" id="IPR004843">
    <property type="entry name" value="Calcineurin-like_PHP"/>
</dbReference>
<gene>
    <name evidence="2" type="ORF">C1H87_01090</name>
</gene>
<sequence>MDIPKEQIEEFKKLIESDESIKSDIEKLLNYLPYCEYELIIYMIEKKVWKGNRPKPPKDFKKGSGSIELGLFLYWLKNPKEIDLSSFTLGEALAILAVIAALNYMLADSKIDETNYDFFKNGDELIYLDGSVLSIEKYATYDQGWFIAFINLVETTSRFLWYNNGKFPTTPPPRIKIEGKQKNTVSIALLGDWGAGNLAAKEVMARISVLKPDYIMHLGDVYYSGTPSKGKHYFSLGEEYKNLLDLWPKGYVGKSFTLNSNHEMYSGANGLFIDALKSAGTPFVAQYGASCFALDFDGYTLLGLDTAYMGKVKDAFMIGSIGKPSGFQSQWIKNLKLDPKKTIVFSHHNGFADDCTSVSPLWSEIREVLGDDPFAWYWGHVHNGIVYDMPMHIPDKNGEGNGFSTTTYARCLGHAALPYGDGESLQDKPITWRAQNKRTDKPKELYNGFAMLTLKSNGGAVNSILEQFYDTSSKAQPVYQKHLGKNES</sequence>
<evidence type="ECO:0000313" key="2">
    <source>
        <dbReference type="EMBL" id="AUP77388.1"/>
    </source>
</evidence>
<dbReference type="Gene3D" id="3.60.21.10">
    <property type="match status" value="1"/>
</dbReference>
<keyword evidence="3" id="KW-1185">Reference proteome</keyword>
<feature type="domain" description="Calcineurin-like phosphoesterase" evidence="1">
    <location>
        <begin position="186"/>
        <end position="383"/>
    </location>
</feature>
<name>A0A2K9PKK4_9FLAO</name>
<dbReference type="SUPFAM" id="SSF56300">
    <property type="entry name" value="Metallo-dependent phosphatases"/>
    <property type="match status" value="1"/>
</dbReference>